<keyword evidence="2" id="KW-1185">Reference proteome</keyword>
<reference evidence="1" key="1">
    <citation type="submission" date="2013-04" db="EMBL/GenBank/DDBJ databases">
        <authorList>
            <person name="Qu J."/>
            <person name="Murali S.C."/>
            <person name="Bandaranaike D."/>
            <person name="Bellair M."/>
            <person name="Blankenburg K."/>
            <person name="Chao H."/>
            <person name="Dinh H."/>
            <person name="Doddapaneni H."/>
            <person name="Downs B."/>
            <person name="Dugan-Rocha S."/>
            <person name="Elkadiri S."/>
            <person name="Gnanaolivu R.D."/>
            <person name="Hernandez B."/>
            <person name="Javaid M."/>
            <person name="Jayaseelan J.C."/>
            <person name="Lee S."/>
            <person name="Li M."/>
            <person name="Ming W."/>
            <person name="Munidasa M."/>
            <person name="Muniz J."/>
            <person name="Nguyen L."/>
            <person name="Ongeri F."/>
            <person name="Osuji N."/>
            <person name="Pu L.-L."/>
            <person name="Puazo M."/>
            <person name="Qu C."/>
            <person name="Quiroz J."/>
            <person name="Raj R."/>
            <person name="Weissenberger G."/>
            <person name="Xin Y."/>
            <person name="Zou X."/>
            <person name="Han Y."/>
            <person name="Richards S."/>
            <person name="Worley K."/>
            <person name="Muzny D."/>
            <person name="Gibbs R."/>
        </authorList>
    </citation>
    <scope>NUCLEOTIDE SEQUENCE</scope>
    <source>
        <strain evidence="1">Sampled in the wild</strain>
    </source>
</reference>
<organism evidence="1 2">
    <name type="scientific">Ladona fulva</name>
    <name type="common">Scarce chaser dragonfly</name>
    <name type="synonym">Libellula fulva</name>
    <dbReference type="NCBI Taxonomy" id="123851"/>
    <lineage>
        <taxon>Eukaryota</taxon>
        <taxon>Metazoa</taxon>
        <taxon>Ecdysozoa</taxon>
        <taxon>Arthropoda</taxon>
        <taxon>Hexapoda</taxon>
        <taxon>Insecta</taxon>
        <taxon>Pterygota</taxon>
        <taxon>Palaeoptera</taxon>
        <taxon>Odonata</taxon>
        <taxon>Epiprocta</taxon>
        <taxon>Anisoptera</taxon>
        <taxon>Libelluloidea</taxon>
        <taxon>Libellulidae</taxon>
        <taxon>Ladona</taxon>
    </lineage>
</organism>
<dbReference type="EMBL" id="KZ309710">
    <property type="protein sequence ID" value="KAG8239567.1"/>
    <property type="molecule type" value="Genomic_DNA"/>
</dbReference>
<comment type="caution">
    <text evidence="1">The sequence shown here is derived from an EMBL/GenBank/DDBJ whole genome shotgun (WGS) entry which is preliminary data.</text>
</comment>
<dbReference type="Gene3D" id="3.40.395.10">
    <property type="entry name" value="Adenoviral Proteinase, Chain A"/>
    <property type="match status" value="1"/>
</dbReference>
<proteinExistence type="predicted"/>
<dbReference type="OrthoDB" id="6427852at2759"/>
<evidence type="ECO:0000313" key="2">
    <source>
        <dbReference type="Proteomes" id="UP000792457"/>
    </source>
</evidence>
<gene>
    <name evidence="1" type="ORF">J437_LFUL019300</name>
</gene>
<reference evidence="1" key="2">
    <citation type="submission" date="2017-10" db="EMBL/GenBank/DDBJ databases">
        <title>Ladona fulva Genome sequencing and assembly.</title>
        <authorList>
            <person name="Murali S."/>
            <person name="Richards S."/>
            <person name="Bandaranaike D."/>
            <person name="Bellair M."/>
            <person name="Blankenburg K."/>
            <person name="Chao H."/>
            <person name="Dinh H."/>
            <person name="Doddapaneni H."/>
            <person name="Dugan-Rocha S."/>
            <person name="Elkadiri S."/>
            <person name="Gnanaolivu R."/>
            <person name="Hernandez B."/>
            <person name="Skinner E."/>
            <person name="Javaid M."/>
            <person name="Lee S."/>
            <person name="Li M."/>
            <person name="Ming W."/>
            <person name="Munidasa M."/>
            <person name="Muniz J."/>
            <person name="Nguyen L."/>
            <person name="Hughes D."/>
            <person name="Osuji N."/>
            <person name="Pu L.-L."/>
            <person name="Puazo M."/>
            <person name="Qu C."/>
            <person name="Quiroz J."/>
            <person name="Raj R."/>
            <person name="Weissenberger G."/>
            <person name="Xin Y."/>
            <person name="Zou X."/>
            <person name="Han Y."/>
            <person name="Worley K."/>
            <person name="Muzny D."/>
            <person name="Gibbs R."/>
        </authorList>
    </citation>
    <scope>NUCLEOTIDE SEQUENCE</scope>
    <source>
        <strain evidence="1">Sampled in the wild</strain>
    </source>
</reference>
<name>A0A8K0KQV9_LADFU</name>
<accession>A0A8K0KQV9</accession>
<dbReference type="AlphaFoldDB" id="A0A8K0KQV9"/>
<evidence type="ECO:0000313" key="1">
    <source>
        <dbReference type="EMBL" id="KAG8239567.1"/>
    </source>
</evidence>
<protein>
    <submittedName>
        <fullName evidence="1">Uncharacterized protein</fullName>
    </submittedName>
</protein>
<sequence length="125" mass="14188">MNSLQLRNVLSNGKVFQDITTGVYAADTLPIHIQRPCVIIANTDPKNKPGMHWVAFFIDENDMCEYFDSFGEPPTINHHRSFIKRNSNQCVYNSVPLQSPTSRILAVLGWRSGQGVWLNAVNWKV</sequence>
<dbReference type="Proteomes" id="UP000792457">
    <property type="component" value="Unassembled WGS sequence"/>
</dbReference>